<evidence type="ECO:0000256" key="5">
    <source>
        <dbReference type="ARBA" id="ARBA00022842"/>
    </source>
</evidence>
<dbReference type="InterPro" id="IPR000092">
    <property type="entry name" value="Polyprenyl_synt"/>
</dbReference>
<dbReference type="PANTHER" id="PTHR43281:SF1">
    <property type="entry name" value="FARNESYL DIPHOSPHATE SYNTHASE"/>
    <property type="match status" value="1"/>
</dbReference>
<comment type="similarity">
    <text evidence="2 7">Belongs to the FPP/GGPP synthase family.</text>
</comment>
<dbReference type="PROSITE" id="PS00444">
    <property type="entry name" value="POLYPRENYL_SYNTHASE_2"/>
    <property type="match status" value="1"/>
</dbReference>
<dbReference type="CDD" id="cd00685">
    <property type="entry name" value="Trans_IPPS_HT"/>
    <property type="match status" value="1"/>
</dbReference>
<evidence type="ECO:0000256" key="1">
    <source>
        <dbReference type="ARBA" id="ARBA00001946"/>
    </source>
</evidence>
<evidence type="ECO:0000256" key="2">
    <source>
        <dbReference type="ARBA" id="ARBA00006706"/>
    </source>
</evidence>
<organism evidence="8 9">
    <name type="scientific">Megasphaera lornae</name>
    <dbReference type="NCBI Taxonomy" id="1000568"/>
    <lineage>
        <taxon>Bacteria</taxon>
        <taxon>Bacillati</taxon>
        <taxon>Bacillota</taxon>
        <taxon>Negativicutes</taxon>
        <taxon>Veillonellales</taxon>
        <taxon>Veillonellaceae</taxon>
        <taxon>Megasphaera</taxon>
    </lineage>
</organism>
<dbReference type="InterPro" id="IPR008949">
    <property type="entry name" value="Isoprenoid_synthase_dom_sf"/>
</dbReference>
<dbReference type="EMBL" id="AFIJ01000020">
    <property type="protein sequence ID" value="EGL40945.1"/>
    <property type="molecule type" value="Genomic_DNA"/>
</dbReference>
<dbReference type="SFLD" id="SFLDS00005">
    <property type="entry name" value="Isoprenoid_Synthase_Type_I"/>
    <property type="match status" value="1"/>
</dbReference>
<accession>A0ABP2L574</accession>
<dbReference type="PROSITE" id="PS00723">
    <property type="entry name" value="POLYPRENYL_SYNTHASE_1"/>
    <property type="match status" value="1"/>
</dbReference>
<evidence type="ECO:0000256" key="7">
    <source>
        <dbReference type="RuleBase" id="RU004466"/>
    </source>
</evidence>
<dbReference type="SFLD" id="SFLDG01017">
    <property type="entry name" value="Polyprenyl_Transferase_Like"/>
    <property type="match status" value="1"/>
</dbReference>
<keyword evidence="4" id="KW-0479">Metal-binding</keyword>
<dbReference type="InterPro" id="IPR053378">
    <property type="entry name" value="Prenyl_diphosphate_synthase"/>
</dbReference>
<dbReference type="Pfam" id="PF00348">
    <property type="entry name" value="polyprenyl_synt"/>
    <property type="match status" value="1"/>
</dbReference>
<dbReference type="GO" id="GO:0004337">
    <property type="term" value="F:(2E,6E)-farnesyl diphosphate synthase activity"/>
    <property type="evidence" value="ECO:0007669"/>
    <property type="project" value="UniProtKB-EC"/>
</dbReference>
<dbReference type="Gene3D" id="1.10.600.10">
    <property type="entry name" value="Farnesyl Diphosphate Synthase"/>
    <property type="match status" value="1"/>
</dbReference>
<evidence type="ECO:0000256" key="6">
    <source>
        <dbReference type="ARBA" id="ARBA00023229"/>
    </source>
</evidence>
<evidence type="ECO:0000313" key="8">
    <source>
        <dbReference type="EMBL" id="EGL40945.1"/>
    </source>
</evidence>
<name>A0ABP2L574_9FIRM</name>
<dbReference type="NCBIfam" id="NF045485">
    <property type="entry name" value="FPPsyn"/>
    <property type="match status" value="1"/>
</dbReference>
<dbReference type="PANTHER" id="PTHR43281">
    <property type="entry name" value="FARNESYL DIPHOSPHATE SYNTHASE"/>
    <property type="match status" value="1"/>
</dbReference>
<dbReference type="SUPFAM" id="SSF48576">
    <property type="entry name" value="Terpenoid synthases"/>
    <property type="match status" value="1"/>
</dbReference>
<keyword evidence="6" id="KW-0414">Isoprene biosynthesis</keyword>
<comment type="cofactor">
    <cofactor evidence="1">
        <name>Mg(2+)</name>
        <dbReference type="ChEBI" id="CHEBI:18420"/>
    </cofactor>
</comment>
<protein>
    <submittedName>
        <fullName evidence="8">Polyprenyl synthetase</fullName>
        <ecNumber evidence="8">2.5.1.10</ecNumber>
    </submittedName>
</protein>
<reference evidence="8 9" key="1">
    <citation type="submission" date="2011-04" db="EMBL/GenBank/DDBJ databases">
        <authorList>
            <person name="Harkins D.M."/>
            <person name="Madupu R."/>
            <person name="Durkin A.S."/>
            <person name="Torralba M."/>
            <person name="Methe B."/>
            <person name="Sutton G.G."/>
            <person name="Nelson K.E."/>
        </authorList>
    </citation>
    <scope>NUCLEOTIDE SEQUENCE [LARGE SCALE GENOMIC DNA]</scope>
    <source>
        <strain evidence="8 9">UPII 199-6</strain>
    </source>
</reference>
<dbReference type="Proteomes" id="UP000004018">
    <property type="component" value="Unassembled WGS sequence"/>
</dbReference>
<keyword evidence="5" id="KW-0460">Magnesium</keyword>
<dbReference type="EC" id="2.5.1.10" evidence="8"/>
<evidence type="ECO:0000256" key="3">
    <source>
        <dbReference type="ARBA" id="ARBA00022679"/>
    </source>
</evidence>
<proteinExistence type="inferred from homology"/>
<comment type="caution">
    <text evidence="8">The sequence shown here is derived from an EMBL/GenBank/DDBJ whole genome shotgun (WGS) entry which is preliminary data.</text>
</comment>
<dbReference type="RefSeq" id="WP_007390976.1">
    <property type="nucleotide sequence ID" value="NZ_AFIJ01000020.1"/>
</dbReference>
<evidence type="ECO:0000256" key="4">
    <source>
        <dbReference type="ARBA" id="ARBA00022723"/>
    </source>
</evidence>
<gene>
    <name evidence="8" type="ORF">HMPREF1039_1053</name>
</gene>
<keyword evidence="3 7" id="KW-0808">Transferase</keyword>
<evidence type="ECO:0000313" key="9">
    <source>
        <dbReference type="Proteomes" id="UP000004018"/>
    </source>
</evidence>
<dbReference type="InterPro" id="IPR033749">
    <property type="entry name" value="Polyprenyl_synt_CS"/>
</dbReference>
<keyword evidence="9" id="KW-1185">Reference proteome</keyword>
<sequence length="295" mass="31463">MNPCEAYLAAKKTVIEAHLQQLLPVTEPAFAPLYKAMNYSLLAGGKRIRPILFLAALEALGKESSVYMDVACALECVHSYSLIHDDLPAMDNDDLRRGKPTNHRVFGEGMAILAGDGLLTFAFELLARQRVADAEKIGACIRVLAHAAGPAGMVGGQAYDLLSEGHGDIGTEGLKLMHRGKTGVIFEAVMSMAGILAAAPAAVRQVLQVYAEQLGLTFQITDDILDACGTEAELGKPVGSDVKNNKATYVTLFSLDKAKQLAQESAQQAVAAVAPLGASARFLRDLPEYLLVRVK</sequence>